<dbReference type="Pfam" id="PF01494">
    <property type="entry name" value="FAD_binding_3"/>
    <property type="match status" value="1"/>
</dbReference>
<dbReference type="InterPro" id="IPR002938">
    <property type="entry name" value="FAD-bd"/>
</dbReference>
<evidence type="ECO:0000256" key="2">
    <source>
        <dbReference type="ARBA" id="ARBA00022630"/>
    </source>
</evidence>
<reference evidence="7" key="1">
    <citation type="submission" date="2022-10" db="EMBL/GenBank/DDBJ databases">
        <title>Tapping the CABI collections for fungal endophytes: first genome assemblies for Collariella, Neodidymelliopsis, Ascochyta clinopodiicola, Didymella pomorum, Didymosphaeria variabile, Neocosmospora piperis and Neocucurbitaria cava.</title>
        <authorList>
            <person name="Hill R."/>
        </authorList>
    </citation>
    <scope>NUCLEOTIDE SEQUENCE</scope>
    <source>
        <strain evidence="7">IMI 356814</strain>
    </source>
</reference>
<dbReference type="PRINTS" id="PR00420">
    <property type="entry name" value="RNGMNOXGNASE"/>
</dbReference>
<dbReference type="PANTHER" id="PTHR47356">
    <property type="entry name" value="FAD-DEPENDENT MONOOXYGENASE ASQG-RELATED"/>
    <property type="match status" value="1"/>
</dbReference>
<organism evidence="7 8">
    <name type="scientific">Neocucurbitaria cava</name>
    <dbReference type="NCBI Taxonomy" id="798079"/>
    <lineage>
        <taxon>Eukaryota</taxon>
        <taxon>Fungi</taxon>
        <taxon>Dikarya</taxon>
        <taxon>Ascomycota</taxon>
        <taxon>Pezizomycotina</taxon>
        <taxon>Dothideomycetes</taxon>
        <taxon>Pleosporomycetidae</taxon>
        <taxon>Pleosporales</taxon>
        <taxon>Pleosporineae</taxon>
        <taxon>Cucurbitariaceae</taxon>
        <taxon>Neocucurbitaria</taxon>
    </lineage>
</organism>
<gene>
    <name evidence="7" type="ORF">N0V83_000569</name>
</gene>
<dbReference type="SUPFAM" id="SSF51905">
    <property type="entry name" value="FAD/NAD(P)-binding domain"/>
    <property type="match status" value="1"/>
</dbReference>
<feature type="domain" description="FAD-binding" evidence="6">
    <location>
        <begin position="7"/>
        <end position="345"/>
    </location>
</feature>
<evidence type="ECO:0000313" key="8">
    <source>
        <dbReference type="Proteomes" id="UP001140560"/>
    </source>
</evidence>
<keyword evidence="4" id="KW-0560">Oxidoreductase</keyword>
<dbReference type="GO" id="GO:0004497">
    <property type="term" value="F:monooxygenase activity"/>
    <property type="evidence" value="ECO:0007669"/>
    <property type="project" value="InterPro"/>
</dbReference>
<feature type="chain" id="PRO_5040933987" description="FAD-binding domain-containing protein" evidence="5">
    <location>
        <begin position="23"/>
        <end position="570"/>
    </location>
</feature>
<protein>
    <recommendedName>
        <fullName evidence="6">FAD-binding domain-containing protein</fullName>
    </recommendedName>
</protein>
<dbReference type="AlphaFoldDB" id="A0A9W9CS94"/>
<dbReference type="PANTHER" id="PTHR47356:SF2">
    <property type="entry name" value="FAD-BINDING DOMAIN-CONTAINING PROTEIN-RELATED"/>
    <property type="match status" value="1"/>
</dbReference>
<evidence type="ECO:0000259" key="6">
    <source>
        <dbReference type="Pfam" id="PF01494"/>
    </source>
</evidence>
<keyword evidence="8" id="KW-1185">Reference proteome</keyword>
<dbReference type="InterPro" id="IPR050562">
    <property type="entry name" value="FAD_mOase_fung"/>
</dbReference>
<evidence type="ECO:0000256" key="4">
    <source>
        <dbReference type="ARBA" id="ARBA00023002"/>
    </source>
</evidence>
<keyword evidence="5" id="KW-0732">Signal</keyword>
<comment type="caution">
    <text evidence="7">The sequence shown here is derived from an EMBL/GenBank/DDBJ whole genome shotgun (WGS) entry which is preliminary data.</text>
</comment>
<dbReference type="InterPro" id="IPR036188">
    <property type="entry name" value="FAD/NAD-bd_sf"/>
</dbReference>
<dbReference type="OrthoDB" id="10029326at2759"/>
<proteinExistence type="inferred from homology"/>
<name>A0A9W9CS94_9PLEO</name>
<evidence type="ECO:0000313" key="7">
    <source>
        <dbReference type="EMBL" id="KAJ4377739.1"/>
    </source>
</evidence>
<dbReference type="Gene3D" id="3.50.50.60">
    <property type="entry name" value="FAD/NAD(P)-binding domain"/>
    <property type="match status" value="1"/>
</dbReference>
<evidence type="ECO:0000256" key="3">
    <source>
        <dbReference type="ARBA" id="ARBA00022827"/>
    </source>
</evidence>
<accession>A0A9W9CS94</accession>
<keyword evidence="2" id="KW-0285">Flavoprotein</keyword>
<evidence type="ECO:0000256" key="5">
    <source>
        <dbReference type="SAM" id="SignalP"/>
    </source>
</evidence>
<evidence type="ECO:0000256" key="1">
    <source>
        <dbReference type="ARBA" id="ARBA00007992"/>
    </source>
</evidence>
<dbReference type="Proteomes" id="UP001140560">
    <property type="component" value="Unassembled WGS sequence"/>
</dbReference>
<sequence>MSPPSHAKVLIVGGSVAGLALANALEQVGIDYLVLEQWHEIAPDVGASIGIFPNGYRILDQLGCYDAITSLNEGRYAFDVMKMRNEQGKTVFSMDDPSRSYTERLGYEPIFIDRQMLIRILYENLKDKSRVLTSVKISRVEQESNGVKVETKDGPNYTGELLVGADGIHSAVRREMWKLADDEQPDAFPIREREEVSTEYRCIFGISKTSDQFQASSAQYIMGEGHSYLVVSAPGNRIYWFLFKRLNKTVRGLYEKIPRYTEAERDEMAEQHANDALGDGLCFGELYRLRIAATLQALPEVVFSKWHYGRIITIGDAAHKFNPISGQGGNSALEDVAVLTNELYNLATDNDKSPNFTDANITHAFANMQAKRKSRSSMMMKKSHANQSIQAMDSTASRAIARYILPLASKEHGLGALLGMSRSAARLDMLAVPLRPHYDSFHDERPARPLGRRISRLVKLVAYAIFFGLIYLSTRSLERGSILHINGGAGVQSKTFASIVPVNRILNTGVLNLPQLTGWSDAGHTLQFLYMLSWLMPILLVMFIEGYRYGTRGSLIAWYADTSHYLTSLG</sequence>
<dbReference type="EMBL" id="JAPEUY010000001">
    <property type="protein sequence ID" value="KAJ4377739.1"/>
    <property type="molecule type" value="Genomic_DNA"/>
</dbReference>
<keyword evidence="3" id="KW-0274">FAD</keyword>
<feature type="signal peptide" evidence="5">
    <location>
        <begin position="1"/>
        <end position="22"/>
    </location>
</feature>
<comment type="similarity">
    <text evidence="1">Belongs to the paxM FAD-dependent monooxygenase family.</text>
</comment>
<dbReference type="GO" id="GO:0071949">
    <property type="term" value="F:FAD binding"/>
    <property type="evidence" value="ECO:0007669"/>
    <property type="project" value="InterPro"/>
</dbReference>